<evidence type="ECO:0000313" key="7">
    <source>
        <dbReference type="Proteomes" id="UP000663855"/>
    </source>
</evidence>
<evidence type="ECO:0000256" key="1">
    <source>
        <dbReference type="ARBA" id="ARBA00022614"/>
    </source>
</evidence>
<dbReference type="GO" id="GO:0005737">
    <property type="term" value="C:cytoplasm"/>
    <property type="evidence" value="ECO:0007669"/>
    <property type="project" value="TreeGrafter"/>
</dbReference>
<dbReference type="InterPro" id="IPR003591">
    <property type="entry name" value="Leu-rich_rpt_typical-subtyp"/>
</dbReference>
<feature type="region of interest" description="Disordered" evidence="3">
    <location>
        <begin position="1"/>
        <end position="22"/>
    </location>
</feature>
<dbReference type="Proteomes" id="UP000681967">
    <property type="component" value="Unassembled WGS sequence"/>
</dbReference>
<dbReference type="PANTHER" id="PTHR48051">
    <property type="match status" value="1"/>
</dbReference>
<dbReference type="EMBL" id="CAJNOV010000149">
    <property type="protein sequence ID" value="CAF1002974.1"/>
    <property type="molecule type" value="Genomic_DNA"/>
</dbReference>
<evidence type="ECO:0000256" key="2">
    <source>
        <dbReference type="ARBA" id="ARBA00022737"/>
    </source>
</evidence>
<dbReference type="InterPro" id="IPR001611">
    <property type="entry name" value="Leu-rich_rpt"/>
</dbReference>
<organism evidence="4 7">
    <name type="scientific">Rotaria magnacalcarata</name>
    <dbReference type="NCBI Taxonomy" id="392030"/>
    <lineage>
        <taxon>Eukaryota</taxon>
        <taxon>Metazoa</taxon>
        <taxon>Spiralia</taxon>
        <taxon>Gnathifera</taxon>
        <taxon>Rotifera</taxon>
        <taxon>Eurotatoria</taxon>
        <taxon>Bdelloidea</taxon>
        <taxon>Philodinida</taxon>
        <taxon>Philodinidae</taxon>
        <taxon>Rotaria</taxon>
    </lineage>
</organism>
<dbReference type="InterPro" id="IPR032675">
    <property type="entry name" value="LRR_dom_sf"/>
</dbReference>
<proteinExistence type="predicted"/>
<dbReference type="Proteomes" id="UP000681720">
    <property type="component" value="Unassembled WGS sequence"/>
</dbReference>
<evidence type="ECO:0000313" key="5">
    <source>
        <dbReference type="EMBL" id="CAF3876135.1"/>
    </source>
</evidence>
<feature type="compositionally biased region" description="Basic and acidic residues" evidence="3">
    <location>
        <begin position="1"/>
        <end position="10"/>
    </location>
</feature>
<dbReference type="PANTHER" id="PTHR48051:SF36">
    <property type="entry name" value="CASPASE FAMILY P20 DOMAIN-CONTAINING PROTEIN"/>
    <property type="match status" value="1"/>
</dbReference>
<dbReference type="SMART" id="SM00369">
    <property type="entry name" value="LRR_TYP"/>
    <property type="match status" value="6"/>
</dbReference>
<dbReference type="InterPro" id="IPR050216">
    <property type="entry name" value="LRR_domain-containing"/>
</dbReference>
<name>A0A814GY07_9BILA</name>
<evidence type="ECO:0000313" key="4">
    <source>
        <dbReference type="EMBL" id="CAF1002974.1"/>
    </source>
</evidence>
<dbReference type="Pfam" id="PF13855">
    <property type="entry name" value="LRR_8"/>
    <property type="match status" value="1"/>
</dbReference>
<protein>
    <submittedName>
        <fullName evidence="4">Uncharacterized protein</fullName>
    </submittedName>
</protein>
<dbReference type="SUPFAM" id="SSF52058">
    <property type="entry name" value="L domain-like"/>
    <property type="match status" value="1"/>
</dbReference>
<keyword evidence="2" id="KW-0677">Repeat</keyword>
<dbReference type="PROSITE" id="PS51450">
    <property type="entry name" value="LRR"/>
    <property type="match status" value="3"/>
</dbReference>
<evidence type="ECO:0000256" key="3">
    <source>
        <dbReference type="SAM" id="MobiDB-lite"/>
    </source>
</evidence>
<sequence length="310" mass="35692">MMLSSERSRWTPELAEESQNEIEVPNVDYSISSSFEQTDDSDSSEMSEIDGRRIYCSGRDLHTISSDVFAYPDISYLELSPTREASLDFKLNELPRSIGRLAELRFLILDTNALRKLPNELCQLRELLVLVLSNNNLDALPDTIGYMEQLESIHLANNHLRKLPESFFHLKNLTFLDLSSNKLGELSDSISELTELRSLLLFDNRLRRLPDSISMLKCLTTLWLGRNRLRTIPRTLTKLRQLDWRKNYLSTILDENPLINPPLSVCRLGFTAIDKWHQQNVNIGLLNLGDVNNSNDDLHSRVDRTSSRFN</sequence>
<dbReference type="EMBL" id="CAJOBH010004526">
    <property type="protein sequence ID" value="CAF3993236.1"/>
    <property type="molecule type" value="Genomic_DNA"/>
</dbReference>
<dbReference type="EMBL" id="CAJOBJ010001379">
    <property type="protein sequence ID" value="CAF3876135.1"/>
    <property type="molecule type" value="Genomic_DNA"/>
</dbReference>
<dbReference type="AlphaFoldDB" id="A0A814GY07"/>
<keyword evidence="1" id="KW-0433">Leucine-rich repeat</keyword>
<evidence type="ECO:0000313" key="6">
    <source>
        <dbReference type="EMBL" id="CAF3993236.1"/>
    </source>
</evidence>
<gene>
    <name evidence="6" type="ORF">BYL167_LOCUS13272</name>
    <name evidence="4" type="ORF">CJN711_LOCUS2445</name>
    <name evidence="5" type="ORF">GIL414_LOCUS5297</name>
</gene>
<accession>A0A814GY07</accession>
<dbReference type="SMART" id="SM00364">
    <property type="entry name" value="LRR_BAC"/>
    <property type="match status" value="6"/>
</dbReference>
<reference evidence="4" key="1">
    <citation type="submission" date="2021-02" db="EMBL/GenBank/DDBJ databases">
        <authorList>
            <person name="Nowell W R."/>
        </authorList>
    </citation>
    <scope>NUCLEOTIDE SEQUENCE</scope>
</reference>
<dbReference type="Proteomes" id="UP000663855">
    <property type="component" value="Unassembled WGS sequence"/>
</dbReference>
<comment type="caution">
    <text evidence="4">The sequence shown here is derived from an EMBL/GenBank/DDBJ whole genome shotgun (WGS) entry which is preliminary data.</text>
</comment>
<dbReference type="Gene3D" id="3.80.10.10">
    <property type="entry name" value="Ribonuclease Inhibitor"/>
    <property type="match status" value="2"/>
</dbReference>